<evidence type="ECO:0000313" key="9">
    <source>
        <dbReference type="EMBL" id="PWN20617.1"/>
    </source>
</evidence>
<evidence type="ECO:0000259" key="7">
    <source>
        <dbReference type="PROSITE" id="PS50004"/>
    </source>
</evidence>
<dbReference type="GO" id="GO:0008289">
    <property type="term" value="F:lipid binding"/>
    <property type="evidence" value="ECO:0007669"/>
    <property type="project" value="UniProtKB-KW"/>
</dbReference>
<dbReference type="SMART" id="SM00239">
    <property type="entry name" value="C2"/>
    <property type="match status" value="1"/>
</dbReference>
<dbReference type="PROSITE" id="PS50004">
    <property type="entry name" value="C2"/>
    <property type="match status" value="1"/>
</dbReference>
<dbReference type="AlphaFoldDB" id="A0A316U5S6"/>
<keyword evidence="5" id="KW-0472">Membrane</keyword>
<comment type="subcellular location">
    <subcellularLocation>
        <location evidence="1">Membrane</location>
    </subcellularLocation>
</comment>
<feature type="compositionally biased region" description="Polar residues" evidence="6">
    <location>
        <begin position="233"/>
        <end position="248"/>
    </location>
</feature>
<keyword evidence="10" id="KW-1185">Reference proteome</keyword>
<evidence type="ECO:0000259" key="8">
    <source>
        <dbReference type="PROSITE" id="PS51847"/>
    </source>
</evidence>
<dbReference type="SUPFAM" id="SSF49562">
    <property type="entry name" value="C2 domain (Calcium/lipid-binding domain, CaLB)"/>
    <property type="match status" value="2"/>
</dbReference>
<dbReference type="GeneID" id="37014224"/>
<keyword evidence="2" id="KW-0813">Transport</keyword>
<dbReference type="InterPro" id="IPR057349">
    <property type="entry name" value="C2_Mug190_3rd"/>
</dbReference>
<accession>A0A316U5S6</accession>
<feature type="region of interest" description="Disordered" evidence="6">
    <location>
        <begin position="229"/>
        <end position="250"/>
    </location>
</feature>
<evidence type="ECO:0000313" key="10">
    <source>
        <dbReference type="Proteomes" id="UP000245942"/>
    </source>
</evidence>
<dbReference type="InterPro" id="IPR031468">
    <property type="entry name" value="SMP_LBD"/>
</dbReference>
<feature type="domain" description="C2" evidence="7">
    <location>
        <begin position="465"/>
        <end position="589"/>
    </location>
</feature>
<dbReference type="Pfam" id="PF00168">
    <property type="entry name" value="C2"/>
    <property type="match status" value="2"/>
</dbReference>
<dbReference type="OrthoDB" id="419768at2759"/>
<feature type="region of interest" description="Disordered" evidence="6">
    <location>
        <begin position="626"/>
        <end position="667"/>
    </location>
</feature>
<dbReference type="RefSeq" id="XP_025347777.1">
    <property type="nucleotide sequence ID" value="XM_025492490.1"/>
</dbReference>
<proteinExistence type="predicted"/>
<feature type="region of interest" description="Disordered" evidence="6">
    <location>
        <begin position="1"/>
        <end position="112"/>
    </location>
</feature>
<feature type="compositionally biased region" description="Acidic residues" evidence="6">
    <location>
        <begin position="48"/>
        <end position="57"/>
    </location>
</feature>
<feature type="compositionally biased region" description="Basic and acidic residues" evidence="6">
    <location>
        <begin position="1"/>
        <end position="11"/>
    </location>
</feature>
<organism evidence="9 10">
    <name type="scientific">Pseudomicrostroma glucosiphilum</name>
    <dbReference type="NCBI Taxonomy" id="1684307"/>
    <lineage>
        <taxon>Eukaryota</taxon>
        <taxon>Fungi</taxon>
        <taxon>Dikarya</taxon>
        <taxon>Basidiomycota</taxon>
        <taxon>Ustilaginomycotina</taxon>
        <taxon>Exobasidiomycetes</taxon>
        <taxon>Microstromatales</taxon>
        <taxon>Microstromatales incertae sedis</taxon>
        <taxon>Pseudomicrostroma</taxon>
    </lineage>
</organism>
<evidence type="ECO:0000256" key="2">
    <source>
        <dbReference type="ARBA" id="ARBA00022448"/>
    </source>
</evidence>
<dbReference type="PROSITE" id="PS51847">
    <property type="entry name" value="SMP"/>
    <property type="match status" value="1"/>
</dbReference>
<dbReference type="InterPro" id="IPR035892">
    <property type="entry name" value="C2_domain_sf"/>
</dbReference>
<protein>
    <recommendedName>
        <fullName evidence="11">C2 domain-containing protein</fullName>
    </recommendedName>
</protein>
<dbReference type="PANTHER" id="PTHR47348:SF3">
    <property type="entry name" value="MEIOTICALLY UP-REGULATED GENE 190 PROTEIN"/>
    <property type="match status" value="1"/>
</dbReference>
<dbReference type="Pfam" id="PF25669">
    <property type="entry name" value="SMP_MUG190-like"/>
    <property type="match status" value="1"/>
</dbReference>
<name>A0A316U5S6_9BASI</name>
<dbReference type="EMBL" id="KZ819327">
    <property type="protein sequence ID" value="PWN20617.1"/>
    <property type="molecule type" value="Genomic_DNA"/>
</dbReference>
<feature type="region of interest" description="Disordered" evidence="6">
    <location>
        <begin position="721"/>
        <end position="743"/>
    </location>
</feature>
<evidence type="ECO:0000256" key="4">
    <source>
        <dbReference type="ARBA" id="ARBA00023121"/>
    </source>
</evidence>
<gene>
    <name evidence="9" type="ORF">BCV69DRAFT_282835</name>
</gene>
<keyword evidence="4" id="KW-0446">Lipid-binding</keyword>
<keyword evidence="3" id="KW-0445">Lipid transport</keyword>
<dbReference type="CDD" id="cd21676">
    <property type="entry name" value="SMP_Mug190"/>
    <property type="match status" value="1"/>
</dbReference>
<evidence type="ECO:0000256" key="5">
    <source>
        <dbReference type="ARBA" id="ARBA00023136"/>
    </source>
</evidence>
<dbReference type="STRING" id="1684307.A0A316U5S6"/>
<feature type="compositionally biased region" description="Basic and acidic residues" evidence="6">
    <location>
        <begin position="1090"/>
        <end position="1105"/>
    </location>
</feature>
<dbReference type="InterPro" id="IPR000008">
    <property type="entry name" value="C2_dom"/>
</dbReference>
<dbReference type="InterPro" id="IPR037767">
    <property type="entry name" value="C2A_Mug190-like"/>
</dbReference>
<evidence type="ECO:0000256" key="1">
    <source>
        <dbReference type="ARBA" id="ARBA00004370"/>
    </source>
</evidence>
<dbReference type="Gene3D" id="2.60.40.150">
    <property type="entry name" value="C2 domain"/>
    <property type="match status" value="2"/>
</dbReference>
<feature type="region of interest" description="Disordered" evidence="6">
    <location>
        <begin position="1074"/>
        <end position="1160"/>
    </location>
</feature>
<dbReference type="CDD" id="cd04041">
    <property type="entry name" value="C2A_fungal"/>
    <property type="match status" value="1"/>
</dbReference>
<evidence type="ECO:0008006" key="11">
    <source>
        <dbReference type="Google" id="ProtNLM"/>
    </source>
</evidence>
<evidence type="ECO:0000256" key="3">
    <source>
        <dbReference type="ARBA" id="ARBA00023055"/>
    </source>
</evidence>
<feature type="compositionally biased region" description="Basic and acidic residues" evidence="6">
    <location>
        <begin position="75"/>
        <end position="112"/>
    </location>
</feature>
<feature type="domain" description="SMP-LTD" evidence="8">
    <location>
        <begin position="250"/>
        <end position="467"/>
    </location>
</feature>
<dbReference type="GO" id="GO:0006869">
    <property type="term" value="P:lipid transport"/>
    <property type="evidence" value="ECO:0007669"/>
    <property type="project" value="UniProtKB-KW"/>
</dbReference>
<feature type="compositionally biased region" description="Low complexity" evidence="6">
    <location>
        <begin position="729"/>
        <end position="743"/>
    </location>
</feature>
<reference evidence="9 10" key="1">
    <citation type="journal article" date="2018" name="Mol. Biol. Evol.">
        <title>Broad Genomic Sampling Reveals a Smut Pathogenic Ancestry of the Fungal Clade Ustilaginomycotina.</title>
        <authorList>
            <person name="Kijpornyongpan T."/>
            <person name="Mondo S.J."/>
            <person name="Barry K."/>
            <person name="Sandor L."/>
            <person name="Lee J."/>
            <person name="Lipzen A."/>
            <person name="Pangilinan J."/>
            <person name="LaButti K."/>
            <person name="Hainaut M."/>
            <person name="Henrissat B."/>
            <person name="Grigoriev I.V."/>
            <person name="Spatafora J.W."/>
            <person name="Aime M.C."/>
        </authorList>
    </citation>
    <scope>NUCLEOTIDE SEQUENCE [LARGE SCALE GENOMIC DNA]</scope>
    <source>
        <strain evidence="9 10">MCA 4718</strain>
    </source>
</reference>
<dbReference type="PANTHER" id="PTHR47348">
    <property type="entry name" value="MEIOTICALLY UP-REGULATED GENE 190 PROTEIN"/>
    <property type="match status" value="1"/>
</dbReference>
<feature type="compositionally biased region" description="Basic residues" evidence="6">
    <location>
        <begin position="1151"/>
        <end position="1160"/>
    </location>
</feature>
<dbReference type="Pfam" id="PF25331">
    <property type="entry name" value="C2_Mug190_3rd"/>
    <property type="match status" value="1"/>
</dbReference>
<sequence length="1199" mass="132654">MAGLAEREGGVHHHHKDAYSEENPIPSIQRFLTRGFSSVKAQGRHSEEEVDSEDYSDEDAKQSPKSPSARKSKTGHKDEAVHDDDRPPEERAKDKPGKRRGTAEHVTDPITERNVKVRDVRKKDFARAMNNEEEREAGRMTAEEGYKTRNAAAEPFPPLEPMPTSFWQIHPVLLPLWLCWAGALILLARSFLGTILVLSNALIGYWAFRHVRLGADDRRWAREVKRGEDFRSPHQNGKSVEEASSPSSGEKEGAEWLNMILQGLWEVIDPAIFDTMAGTLEDVMQASAPSFIHGIKVSEVAHGKTPVRFAGIKILPDREAEHVVPKSDGKDSKDAGTFSGTHINLEMSVIYHASSTARISTSFHNNARLMMSFWLGIKKVATVPLPVWVEILGFVGTARARLQLTPEAPFVKNVTFTFMGLPRVHVEVVPMRINLSNIPLLSGFVQSSIDAALAEYCAPSSLTMDLGEILMGDSIKREVNALGVIVVWIHSASDLEKQDRNGSSDPYITISYSRLGKISYATRVALDDLNPIWEERHVMLLNAEAIRAKERLSLALYDSDRLTADDILGRIEVDLLPLLRHPGKVFRRNDSLMGLSNEHKKQGQLSWSIAFFRKIANETEAATRNLAGEGGEPSSHDSEGGAEEPAPSGQEKEEMNDDPLGAIDDDTSPTEILQKLDAAESAKQTRNQHSKAEIHAPVDSLPSGVLSIQVHNILDLSYADSQQRNKTRGSSSASGGQAGSSGQLIDEVEDGNEQPDAPSPYLSIVVNDQTAMISRIKALSHAPFFNIGTERFIRDWRRCSLMIVVRDRRLRESDPILGIIALDLKELFTERNTSQVTQYFPMGGGIGHGSVRISVLFRPVEGMHQGKESLGFDIGTMRIRSAPTAVELVDSTLNRASVHVRTLVGQVKISSRRAHSSGEGDIEWPLPSSEPYLRIPARRRYCAPFLFEFRKLNALGRKPIVAAAGMWMQDLPDDEEIHLSLPIFKGAPDLHRFLQNYHDYRRPAEEVEEAFSVKKIGVLKVSVQFKSGIGKAHRNVKGHPDSVAVYEAWEACVAAGLRSAQGDFTAHEIGSAVNVNDGDLNSSGESEDEGISHESREAAEARSFEELSGSEDDEETAGRGHSSGEEDGDGERDGTTMGGKFRAWREETKERHRLHQGVKSHKVARTASWLVHSAHEGGHRIKTSLKVSERGKHQVDTEM</sequence>
<dbReference type="GO" id="GO:0016020">
    <property type="term" value="C:membrane"/>
    <property type="evidence" value="ECO:0007669"/>
    <property type="project" value="UniProtKB-SubCell"/>
</dbReference>
<evidence type="ECO:0000256" key="6">
    <source>
        <dbReference type="SAM" id="MobiDB-lite"/>
    </source>
</evidence>
<dbReference type="Proteomes" id="UP000245942">
    <property type="component" value="Unassembled WGS sequence"/>
</dbReference>